<comment type="caution">
    <text evidence="1">The sequence shown here is derived from an EMBL/GenBank/DDBJ whole genome shotgun (WGS) entry which is preliminary data.</text>
</comment>
<gene>
    <name evidence="1" type="ORF">ENR59_08510</name>
</gene>
<dbReference type="AlphaFoldDB" id="A0A7C4EKD2"/>
<dbReference type="EMBL" id="DSRP01000587">
    <property type="protein sequence ID" value="HGG92973.1"/>
    <property type="molecule type" value="Genomic_DNA"/>
</dbReference>
<protein>
    <submittedName>
        <fullName evidence="1">DUF2313 domain-containing protein</fullName>
    </submittedName>
</protein>
<organism evidence="1">
    <name type="scientific">Fundidesulfovibrio putealis</name>
    <dbReference type="NCBI Taxonomy" id="270496"/>
    <lineage>
        <taxon>Bacteria</taxon>
        <taxon>Pseudomonadati</taxon>
        <taxon>Thermodesulfobacteriota</taxon>
        <taxon>Desulfovibrionia</taxon>
        <taxon>Desulfovibrionales</taxon>
        <taxon>Desulfovibrionaceae</taxon>
        <taxon>Fundidesulfovibrio</taxon>
    </lineage>
</organism>
<sequence length="207" mass="21856">MSGHAGLLALLLPASYALTGQIEAELAAEGAALDAALAASLDPLKGLTPLAALEWLEDYERNYGLPGDCRQPTLLIQERLALLAIALAERAAINRDYYVWLAAQLGYSITIEEYGQFKAGFAAAGDALTNFETLFTAGCRAGQPLSQGAPWQYVWVVNVQGGEPTTLFRAGVSGAGEPLASWSNQLLECAMRSAAPAHTVVHFAYGG</sequence>
<evidence type="ECO:0000313" key="1">
    <source>
        <dbReference type="EMBL" id="HGG92973.1"/>
    </source>
</evidence>
<accession>A0A7C4EKD2</accession>
<dbReference type="Pfam" id="PF10076">
    <property type="entry name" value="Phage_Mu_Gp48"/>
    <property type="match status" value="1"/>
</dbReference>
<reference evidence="1" key="1">
    <citation type="journal article" date="2020" name="mSystems">
        <title>Genome- and Community-Level Interaction Insights into Carbon Utilization and Element Cycling Functions of Hydrothermarchaeota in Hydrothermal Sediment.</title>
        <authorList>
            <person name="Zhou Z."/>
            <person name="Liu Y."/>
            <person name="Xu W."/>
            <person name="Pan J."/>
            <person name="Luo Z.H."/>
            <person name="Li M."/>
        </authorList>
    </citation>
    <scope>NUCLEOTIDE SEQUENCE [LARGE SCALE GENOMIC DNA]</scope>
    <source>
        <strain evidence="1">SpSt-413</strain>
    </source>
</reference>
<dbReference type="InterPro" id="IPR018755">
    <property type="entry name" value="Phage_Mu_Gp48"/>
</dbReference>
<name>A0A7C4EKD2_9BACT</name>
<proteinExistence type="predicted"/>